<dbReference type="Proteomes" id="UP001162992">
    <property type="component" value="Chromosome 8"/>
</dbReference>
<dbReference type="EMBL" id="CM055099">
    <property type="protein sequence ID" value="KAJ7547409.1"/>
    <property type="molecule type" value="Genomic_DNA"/>
</dbReference>
<reference evidence="2" key="1">
    <citation type="journal article" date="2024" name="Proc. Natl. Acad. Sci. U.S.A.">
        <title>Extraordinary preservation of gene collinearity over three hundred million years revealed in homosporous lycophytes.</title>
        <authorList>
            <person name="Li C."/>
            <person name="Wickell D."/>
            <person name="Kuo L.Y."/>
            <person name="Chen X."/>
            <person name="Nie B."/>
            <person name="Liao X."/>
            <person name="Peng D."/>
            <person name="Ji J."/>
            <person name="Jenkins J."/>
            <person name="Williams M."/>
            <person name="Shu S."/>
            <person name="Plott C."/>
            <person name="Barry K."/>
            <person name="Rajasekar S."/>
            <person name="Grimwood J."/>
            <person name="Han X."/>
            <person name="Sun S."/>
            <person name="Hou Z."/>
            <person name="He W."/>
            <person name="Dai G."/>
            <person name="Sun C."/>
            <person name="Schmutz J."/>
            <person name="Leebens-Mack J.H."/>
            <person name="Li F.W."/>
            <person name="Wang L."/>
        </authorList>
    </citation>
    <scope>NUCLEOTIDE SEQUENCE [LARGE SCALE GENOMIC DNA]</scope>
    <source>
        <strain evidence="2">cv. PW_Plant_1</strain>
    </source>
</reference>
<sequence length="128" mass="14868">MTFFMASGECFFHRLQTTLALPPSSLWTSSAVHRQLGSLQRIIGHPLLCSYGCFWTFYSRQRVLFGLSLAYHRAFLVATYHWLLRAFFHMSKFHWLVPLLGLLASIRVFSLAICAKPLHLHIIHFFVL</sequence>
<gene>
    <name evidence="1" type="ORF">O6H91_08G084500</name>
</gene>
<comment type="caution">
    <text evidence="1">The sequence shown here is derived from an EMBL/GenBank/DDBJ whole genome shotgun (WGS) entry which is preliminary data.</text>
</comment>
<organism evidence="1 2">
    <name type="scientific">Diphasiastrum complanatum</name>
    <name type="common">Issler's clubmoss</name>
    <name type="synonym">Lycopodium complanatum</name>
    <dbReference type="NCBI Taxonomy" id="34168"/>
    <lineage>
        <taxon>Eukaryota</taxon>
        <taxon>Viridiplantae</taxon>
        <taxon>Streptophyta</taxon>
        <taxon>Embryophyta</taxon>
        <taxon>Tracheophyta</taxon>
        <taxon>Lycopodiopsida</taxon>
        <taxon>Lycopodiales</taxon>
        <taxon>Lycopodiaceae</taxon>
        <taxon>Lycopodioideae</taxon>
        <taxon>Diphasiastrum</taxon>
    </lineage>
</organism>
<accession>A0ACC2CZD4</accession>
<proteinExistence type="predicted"/>
<protein>
    <submittedName>
        <fullName evidence="1">Uncharacterized protein</fullName>
    </submittedName>
</protein>
<name>A0ACC2CZD4_DIPCM</name>
<keyword evidence="2" id="KW-1185">Reference proteome</keyword>
<evidence type="ECO:0000313" key="1">
    <source>
        <dbReference type="EMBL" id="KAJ7547409.1"/>
    </source>
</evidence>
<evidence type="ECO:0000313" key="2">
    <source>
        <dbReference type="Proteomes" id="UP001162992"/>
    </source>
</evidence>